<accession>A6TQV9</accession>
<keyword evidence="2" id="KW-1185">Reference proteome</keyword>
<evidence type="ECO:0000313" key="2">
    <source>
        <dbReference type="Proteomes" id="UP000001572"/>
    </source>
</evidence>
<dbReference type="OrthoDB" id="9780715at2"/>
<protein>
    <submittedName>
        <fullName evidence="1">Uncharacterized protein</fullName>
    </submittedName>
</protein>
<dbReference type="EMBL" id="CP000724">
    <property type="protein sequence ID" value="ABR48577.1"/>
    <property type="molecule type" value="Genomic_DNA"/>
</dbReference>
<dbReference type="AlphaFoldDB" id="A6TQV9"/>
<sequence length="165" mass="17630">MAAKSIKAILTLNDKNFSSNMKKASGGVNGFNKRLKHSGNQVTKFRKNTVNSFKRVAKSAVGLAAAYVGFRALSRGISSSVEAAKAQIDAETKLIAVMKNTKGMTEQNAQSVIKYAGELQKVGVIGDEVALSGVQQLATYQLQEKTLKKLMPGKHSCPATEKLVA</sequence>
<reference evidence="2" key="1">
    <citation type="journal article" date="2016" name="Genome Announc.">
        <title>Complete genome sequence of Alkaliphilus metalliredigens strain QYMF, an alkaliphilic and metal-reducing bacterium isolated from borax-contaminated leachate ponds.</title>
        <authorList>
            <person name="Hwang C."/>
            <person name="Copeland A."/>
            <person name="Lucas S."/>
            <person name="Lapidus A."/>
            <person name="Barry K."/>
            <person name="Detter J.C."/>
            <person name="Glavina Del Rio T."/>
            <person name="Hammon N."/>
            <person name="Israni S."/>
            <person name="Dalin E."/>
            <person name="Tice H."/>
            <person name="Pitluck S."/>
            <person name="Chertkov O."/>
            <person name="Brettin T."/>
            <person name="Bruce D."/>
            <person name="Han C."/>
            <person name="Schmutz J."/>
            <person name="Larimer F."/>
            <person name="Land M.L."/>
            <person name="Hauser L."/>
            <person name="Kyrpides N."/>
            <person name="Mikhailova N."/>
            <person name="Ye Q."/>
            <person name="Zhou J."/>
            <person name="Richardson P."/>
            <person name="Fields M.W."/>
        </authorList>
    </citation>
    <scope>NUCLEOTIDE SEQUENCE [LARGE SCALE GENOMIC DNA]</scope>
    <source>
        <strain evidence="2">QYMF</strain>
    </source>
</reference>
<dbReference type="HOGENOM" id="CLU_1607405_0_0_9"/>
<name>A6TQV9_ALKMQ</name>
<organism evidence="1 2">
    <name type="scientific">Alkaliphilus metalliredigens (strain QYMF)</name>
    <dbReference type="NCBI Taxonomy" id="293826"/>
    <lineage>
        <taxon>Bacteria</taxon>
        <taxon>Bacillati</taxon>
        <taxon>Bacillota</taxon>
        <taxon>Clostridia</taxon>
        <taxon>Peptostreptococcales</taxon>
        <taxon>Natronincolaceae</taxon>
        <taxon>Alkaliphilus</taxon>
    </lineage>
</organism>
<dbReference type="RefSeq" id="WP_012063552.1">
    <property type="nucleotide sequence ID" value="NC_009633.1"/>
</dbReference>
<evidence type="ECO:0000313" key="1">
    <source>
        <dbReference type="EMBL" id="ABR48577.1"/>
    </source>
</evidence>
<dbReference type="KEGG" id="amt:Amet_2423"/>
<dbReference type="STRING" id="293826.Amet_2423"/>
<proteinExistence type="predicted"/>
<dbReference type="Proteomes" id="UP000001572">
    <property type="component" value="Chromosome"/>
</dbReference>
<gene>
    <name evidence="1" type="ordered locus">Amet_2423</name>
</gene>